<organism evidence="2 3">
    <name type="scientific">Streptomyces albiaxialis</name>
    <dbReference type="NCBI Taxonomy" id="329523"/>
    <lineage>
        <taxon>Bacteria</taxon>
        <taxon>Bacillati</taxon>
        <taxon>Actinomycetota</taxon>
        <taxon>Actinomycetes</taxon>
        <taxon>Kitasatosporales</taxon>
        <taxon>Streptomycetaceae</taxon>
        <taxon>Streptomyces</taxon>
    </lineage>
</organism>
<feature type="region of interest" description="Disordered" evidence="1">
    <location>
        <begin position="96"/>
        <end position="126"/>
    </location>
</feature>
<evidence type="ECO:0000313" key="2">
    <source>
        <dbReference type="EMBL" id="GAA2075239.1"/>
    </source>
</evidence>
<gene>
    <name evidence="2" type="ORF">GCM10009801_29770</name>
</gene>
<proteinExistence type="predicted"/>
<evidence type="ECO:0000256" key="1">
    <source>
        <dbReference type="SAM" id="MobiDB-lite"/>
    </source>
</evidence>
<keyword evidence="3" id="KW-1185">Reference proteome</keyword>
<dbReference type="EMBL" id="BAAAPE010000007">
    <property type="protein sequence ID" value="GAA2075239.1"/>
    <property type="molecule type" value="Genomic_DNA"/>
</dbReference>
<accession>A0ABP5HFU4</accession>
<reference evidence="3" key="1">
    <citation type="journal article" date="2019" name="Int. J. Syst. Evol. Microbiol.">
        <title>The Global Catalogue of Microorganisms (GCM) 10K type strain sequencing project: providing services to taxonomists for standard genome sequencing and annotation.</title>
        <authorList>
            <consortium name="The Broad Institute Genomics Platform"/>
            <consortium name="The Broad Institute Genome Sequencing Center for Infectious Disease"/>
            <person name="Wu L."/>
            <person name="Ma J."/>
        </authorList>
    </citation>
    <scope>NUCLEOTIDE SEQUENCE [LARGE SCALE GENOMIC DNA]</scope>
    <source>
        <strain evidence="3">JCM 15478</strain>
    </source>
</reference>
<sequence>MHLRVNGEGRLVDVVAPFEDLAVPVDEQEIAHGDMTERDPERIDPAAVRELRVPRGDMSRDALLVPLPGEDAERRREAFLAVPPLVRGGGVAGRRREVEPLGGYGRGLGHGGLRSVGAEATSRYGN</sequence>
<evidence type="ECO:0000313" key="3">
    <source>
        <dbReference type="Proteomes" id="UP001500016"/>
    </source>
</evidence>
<protein>
    <submittedName>
        <fullName evidence="2">Uncharacterized protein</fullName>
    </submittedName>
</protein>
<name>A0ABP5HFU4_9ACTN</name>
<comment type="caution">
    <text evidence="2">The sequence shown here is derived from an EMBL/GenBank/DDBJ whole genome shotgun (WGS) entry which is preliminary data.</text>
</comment>
<dbReference type="Proteomes" id="UP001500016">
    <property type="component" value="Unassembled WGS sequence"/>
</dbReference>
<feature type="compositionally biased region" description="Gly residues" evidence="1">
    <location>
        <begin position="102"/>
        <end position="114"/>
    </location>
</feature>